<keyword evidence="2" id="KW-0378">Hydrolase</keyword>
<sequence>MRQRVKRALLIAAALAVLVLAGLGANTARHWAGLAGSSEAAARRRAELAPFWRIVAPPRGTAEAGGAVLLSGCDGVHDNMDFWAERLAARGYRALILDSHRPRGLDRFEAWRLVCAGQVLPGAERSGDLAVALADPALPAGGRIVLGASHGGWAAMEFLRLALTRQVPPGLDRWPASPADLLRRLDGVILLYPYCGLLNGADEGDWTAAPPILMVLAAEDQIISTPACEDLAERLRERGARLRIEVLPGADHGFDQQDHAALSPLDFDAALRDRTAREVDAFLSGAE</sequence>
<dbReference type="GO" id="GO:0016787">
    <property type="term" value="F:hydrolase activity"/>
    <property type="evidence" value="ECO:0007669"/>
    <property type="project" value="UniProtKB-KW"/>
</dbReference>
<dbReference type="Proteomes" id="UP000218023">
    <property type="component" value="Unassembled WGS sequence"/>
</dbReference>
<dbReference type="InterPro" id="IPR029058">
    <property type="entry name" value="AB_hydrolase_fold"/>
</dbReference>
<reference evidence="2 3" key="1">
    <citation type="submission" date="2017-09" db="EMBL/GenBank/DDBJ databases">
        <title>Paracoccus alkalisoli sp. nov., isolated from saline alkaline soil.</title>
        <authorList>
            <person name="Dong X."/>
            <person name="Zhang G."/>
        </authorList>
    </citation>
    <scope>NUCLEOTIDE SEQUENCE [LARGE SCALE GENOMIC DNA]</scope>
    <source>
        <strain evidence="2 3">WN007</strain>
    </source>
</reference>
<gene>
    <name evidence="2" type="ORF">CK240_13815</name>
</gene>
<dbReference type="SUPFAM" id="SSF53474">
    <property type="entry name" value="alpha/beta-Hydrolases"/>
    <property type="match status" value="1"/>
</dbReference>
<protein>
    <submittedName>
        <fullName evidence="2">Dienelactone hydrolase</fullName>
    </submittedName>
</protein>
<evidence type="ECO:0000259" key="1">
    <source>
        <dbReference type="Pfam" id="PF01738"/>
    </source>
</evidence>
<keyword evidence="3" id="KW-1185">Reference proteome</keyword>
<dbReference type="AlphaFoldDB" id="A0A2A2GGJ2"/>
<dbReference type="Gene3D" id="3.40.50.1820">
    <property type="entry name" value="alpha/beta hydrolase"/>
    <property type="match status" value="1"/>
</dbReference>
<feature type="domain" description="Dienelactone hydrolase" evidence="1">
    <location>
        <begin position="184"/>
        <end position="260"/>
    </location>
</feature>
<evidence type="ECO:0000313" key="3">
    <source>
        <dbReference type="Proteomes" id="UP000218023"/>
    </source>
</evidence>
<accession>A0A2A2GGJ2</accession>
<organism evidence="2 3">
    <name type="scientific">Paracoccus salipaludis</name>
    <dbReference type="NCBI Taxonomy" id="2032623"/>
    <lineage>
        <taxon>Bacteria</taxon>
        <taxon>Pseudomonadati</taxon>
        <taxon>Pseudomonadota</taxon>
        <taxon>Alphaproteobacteria</taxon>
        <taxon>Rhodobacterales</taxon>
        <taxon>Paracoccaceae</taxon>
        <taxon>Paracoccus</taxon>
    </lineage>
</organism>
<evidence type="ECO:0000313" key="2">
    <source>
        <dbReference type="EMBL" id="PAU96468.1"/>
    </source>
</evidence>
<dbReference type="InterPro" id="IPR002925">
    <property type="entry name" value="Dienelactn_hydro"/>
</dbReference>
<dbReference type="EMBL" id="NSJZ01000014">
    <property type="protein sequence ID" value="PAU96468.1"/>
    <property type="molecule type" value="Genomic_DNA"/>
</dbReference>
<dbReference type="Pfam" id="PF01738">
    <property type="entry name" value="DLH"/>
    <property type="match status" value="1"/>
</dbReference>
<name>A0A2A2GGJ2_9RHOB</name>
<dbReference type="OrthoDB" id="3647650at2"/>
<proteinExistence type="predicted"/>
<comment type="caution">
    <text evidence="2">The sequence shown here is derived from an EMBL/GenBank/DDBJ whole genome shotgun (WGS) entry which is preliminary data.</text>
</comment>